<gene>
    <name evidence="2" type="ORF">L1F29_07400</name>
</gene>
<sequence>MKTNIANETHVHTVNTAAEAKEQVKRHAAQGYTRDQLFVLAHDKDRTDRLAEKTDTEQIGLEEEGLGTALANIFRSRGDELRAKMKSVGVGDAEAERLERSMDQDKIVVIAWGGKTYESDRDCDSTITYYPPFII</sequence>
<organism evidence="2 3">
    <name type="scientific">Paenibacillus spongiae</name>
    <dbReference type="NCBI Taxonomy" id="2909671"/>
    <lineage>
        <taxon>Bacteria</taxon>
        <taxon>Bacillati</taxon>
        <taxon>Bacillota</taxon>
        <taxon>Bacilli</taxon>
        <taxon>Bacillales</taxon>
        <taxon>Paenibacillaceae</taxon>
        <taxon>Paenibacillus</taxon>
    </lineage>
</organism>
<dbReference type="EMBL" id="CP091430">
    <property type="protein sequence ID" value="UVI31639.1"/>
    <property type="molecule type" value="Genomic_DNA"/>
</dbReference>
<dbReference type="Pfam" id="PF11181">
    <property type="entry name" value="YflT"/>
    <property type="match status" value="1"/>
</dbReference>
<accession>A0ABY5SCY6</accession>
<evidence type="ECO:0000259" key="1">
    <source>
        <dbReference type="Pfam" id="PF11181"/>
    </source>
</evidence>
<keyword evidence="3" id="KW-1185">Reference proteome</keyword>
<name>A0ABY5SCY6_9BACL</name>
<proteinExistence type="predicted"/>
<dbReference type="InterPro" id="IPR025889">
    <property type="entry name" value="GSP17M-like_dom"/>
</dbReference>
<evidence type="ECO:0000313" key="2">
    <source>
        <dbReference type="EMBL" id="UVI31639.1"/>
    </source>
</evidence>
<evidence type="ECO:0000313" key="3">
    <source>
        <dbReference type="Proteomes" id="UP001057877"/>
    </source>
</evidence>
<protein>
    <submittedName>
        <fullName evidence="2">General stress protein</fullName>
    </submittedName>
</protein>
<reference evidence="2" key="1">
    <citation type="submission" date="2022-01" db="EMBL/GenBank/DDBJ databases">
        <title>Paenibacillus spongiae sp. nov., isolated from marine sponge.</title>
        <authorList>
            <person name="Li Z."/>
            <person name="Zhang M."/>
        </authorList>
    </citation>
    <scope>NUCLEOTIDE SEQUENCE</scope>
    <source>
        <strain evidence="2">PHS-Z3</strain>
    </source>
</reference>
<dbReference type="RefSeq" id="WP_258387701.1">
    <property type="nucleotide sequence ID" value="NZ_CP091430.1"/>
</dbReference>
<dbReference type="Proteomes" id="UP001057877">
    <property type="component" value="Chromosome"/>
</dbReference>
<feature type="domain" description="General stress protein 17M-like" evidence="1">
    <location>
        <begin position="11"/>
        <end position="104"/>
    </location>
</feature>